<name>A0AA37BR97_9ARCH</name>
<reference evidence="2" key="2">
    <citation type="submission" date="2022-09" db="EMBL/GenBank/DDBJ databases">
        <authorList>
            <person name="Sun Q."/>
            <person name="Ohkuma M."/>
        </authorList>
    </citation>
    <scope>NUCLEOTIDE SEQUENCE</scope>
    <source>
        <strain evidence="2">JCM 13583</strain>
    </source>
</reference>
<evidence type="ECO:0008006" key="4">
    <source>
        <dbReference type="Google" id="ProtNLM"/>
    </source>
</evidence>
<dbReference type="EMBL" id="BMNY01000001">
    <property type="protein sequence ID" value="GGM72744.1"/>
    <property type="molecule type" value="Genomic_DNA"/>
</dbReference>
<evidence type="ECO:0000313" key="2">
    <source>
        <dbReference type="EMBL" id="GGM72744.1"/>
    </source>
</evidence>
<dbReference type="GO" id="GO:0006310">
    <property type="term" value="P:DNA recombination"/>
    <property type="evidence" value="ECO:0007669"/>
    <property type="project" value="UniProtKB-KW"/>
</dbReference>
<dbReference type="GO" id="GO:0015074">
    <property type="term" value="P:DNA integration"/>
    <property type="evidence" value="ECO:0007669"/>
    <property type="project" value="InterPro"/>
</dbReference>
<dbReference type="AlphaFoldDB" id="A0AA37BR97"/>
<sequence length="146" mass="17416">MRVVELRLFLKNPAWFDGTFIHLPRVAIKKRKATINQRWVHLSARGRALIENIHQILGTWELPSESALRRYLIRCARRAGVDPRGLNMKMFRKTWESWLIASYPDRKEEVFLSQGHTSLTALQHYVNLPFTDEDRMKMKEWVEGWR</sequence>
<proteinExistence type="predicted"/>
<keyword evidence="1" id="KW-0233">DNA recombination</keyword>
<dbReference type="InterPro" id="IPR011010">
    <property type="entry name" value="DNA_brk_join_enz"/>
</dbReference>
<dbReference type="Proteomes" id="UP000632195">
    <property type="component" value="Unassembled WGS sequence"/>
</dbReference>
<accession>A0AA37BR97</accession>
<dbReference type="InterPro" id="IPR013762">
    <property type="entry name" value="Integrase-like_cat_sf"/>
</dbReference>
<keyword evidence="3" id="KW-1185">Reference proteome</keyword>
<reference evidence="2" key="1">
    <citation type="journal article" date="2014" name="Int. J. Syst. Evol. Microbiol.">
        <title>Complete genome sequence of Corynebacterium casei LMG S-19264T (=DSM 44701T), isolated from a smear-ripened cheese.</title>
        <authorList>
            <consortium name="US DOE Joint Genome Institute (JGI-PGF)"/>
            <person name="Walter F."/>
            <person name="Albersmeier A."/>
            <person name="Kalinowski J."/>
            <person name="Ruckert C."/>
        </authorList>
    </citation>
    <scope>NUCLEOTIDE SEQUENCE</scope>
    <source>
        <strain evidence="2">JCM 13583</strain>
    </source>
</reference>
<dbReference type="Gene3D" id="1.10.443.10">
    <property type="entry name" value="Intergrase catalytic core"/>
    <property type="match status" value="1"/>
</dbReference>
<evidence type="ECO:0000256" key="1">
    <source>
        <dbReference type="ARBA" id="ARBA00023172"/>
    </source>
</evidence>
<dbReference type="GO" id="GO:0003677">
    <property type="term" value="F:DNA binding"/>
    <property type="evidence" value="ECO:0007669"/>
    <property type="project" value="InterPro"/>
</dbReference>
<evidence type="ECO:0000313" key="3">
    <source>
        <dbReference type="Proteomes" id="UP000632195"/>
    </source>
</evidence>
<comment type="caution">
    <text evidence="2">The sequence shown here is derived from an EMBL/GenBank/DDBJ whole genome shotgun (WGS) entry which is preliminary data.</text>
</comment>
<dbReference type="SUPFAM" id="SSF56349">
    <property type="entry name" value="DNA breaking-rejoining enzymes"/>
    <property type="match status" value="1"/>
</dbReference>
<protein>
    <recommendedName>
        <fullName evidence="4">Tyr recombinase domain-containing protein</fullName>
    </recommendedName>
</protein>
<gene>
    <name evidence="2" type="ORF">GCM10007108_08580</name>
</gene>
<organism evidence="2 3">
    <name type="scientific">Thermogymnomonas acidicola</name>
    <dbReference type="NCBI Taxonomy" id="399579"/>
    <lineage>
        <taxon>Archaea</taxon>
        <taxon>Methanobacteriati</taxon>
        <taxon>Thermoplasmatota</taxon>
        <taxon>Thermoplasmata</taxon>
        <taxon>Thermoplasmatales</taxon>
        <taxon>Thermogymnomonas</taxon>
    </lineage>
</organism>